<comment type="similarity">
    <text evidence="1">Belongs to the UPF0585 family.</text>
</comment>
<gene>
    <name evidence="2" type="ORF">CUNI_LOCUS19215</name>
</gene>
<dbReference type="Proteomes" id="UP000678393">
    <property type="component" value="Unassembled WGS sequence"/>
</dbReference>
<dbReference type="PANTHER" id="PTHR20974">
    <property type="entry name" value="UPF0585 PROTEIN CG18661"/>
    <property type="match status" value="1"/>
</dbReference>
<protein>
    <recommendedName>
        <fullName evidence="4">Methyltransferase-like 26</fullName>
    </recommendedName>
</protein>
<proteinExistence type="inferred from homology"/>
<dbReference type="Gene3D" id="3.40.50.150">
    <property type="entry name" value="Vaccinia Virus protein VP39"/>
    <property type="match status" value="1"/>
</dbReference>
<evidence type="ECO:0008006" key="4">
    <source>
        <dbReference type="Google" id="ProtNLM"/>
    </source>
</evidence>
<dbReference type="InterPro" id="IPR029063">
    <property type="entry name" value="SAM-dependent_MTases_sf"/>
</dbReference>
<dbReference type="EMBL" id="CAJHNH020006390">
    <property type="protein sequence ID" value="CAG5133657.1"/>
    <property type="molecule type" value="Genomic_DNA"/>
</dbReference>
<dbReference type="PANTHER" id="PTHR20974:SF0">
    <property type="entry name" value="UPF0585 PROTEIN CG18661"/>
    <property type="match status" value="1"/>
</dbReference>
<name>A0A8S3ZVJ6_9EUPU</name>
<comment type="caution">
    <text evidence="2">The sequence shown here is derived from an EMBL/GenBank/DDBJ whole genome shotgun (WGS) entry which is preliminary data.</text>
</comment>
<keyword evidence="3" id="KW-1185">Reference proteome</keyword>
<dbReference type="CDD" id="cd02440">
    <property type="entry name" value="AdoMet_MTases"/>
    <property type="match status" value="1"/>
</dbReference>
<accession>A0A8S3ZVJ6</accession>
<sequence>MLVASAAERNKQPILEVLQHYIPPAGGTRQILEIASGTGQHIAHFAPHFPHVTWQPSDIDPVYIKSISAFITGKHLKNVLQPMVIDITKPIQKWANQNMKPESYDLILNSNMVHISPWETSLGLFKTAGYLLKPHGVLFMYGPFRIDGVLTPESNVHFDASLRSQNPTWGVRDICDLKQLAKQNDLVYEKMVDMPANNKCVIFRKI</sequence>
<organism evidence="2 3">
    <name type="scientific">Candidula unifasciata</name>
    <dbReference type="NCBI Taxonomy" id="100452"/>
    <lineage>
        <taxon>Eukaryota</taxon>
        <taxon>Metazoa</taxon>
        <taxon>Spiralia</taxon>
        <taxon>Lophotrochozoa</taxon>
        <taxon>Mollusca</taxon>
        <taxon>Gastropoda</taxon>
        <taxon>Heterobranchia</taxon>
        <taxon>Euthyneura</taxon>
        <taxon>Panpulmonata</taxon>
        <taxon>Eupulmonata</taxon>
        <taxon>Stylommatophora</taxon>
        <taxon>Helicina</taxon>
        <taxon>Helicoidea</taxon>
        <taxon>Geomitridae</taxon>
        <taxon>Candidula</taxon>
    </lineage>
</organism>
<dbReference type="InterPro" id="IPR010342">
    <property type="entry name" value="DUF938"/>
</dbReference>
<evidence type="ECO:0000313" key="2">
    <source>
        <dbReference type="EMBL" id="CAG5133657.1"/>
    </source>
</evidence>
<evidence type="ECO:0000256" key="1">
    <source>
        <dbReference type="ARBA" id="ARBA00008308"/>
    </source>
</evidence>
<dbReference type="AlphaFoldDB" id="A0A8S3ZVJ6"/>
<evidence type="ECO:0000313" key="3">
    <source>
        <dbReference type="Proteomes" id="UP000678393"/>
    </source>
</evidence>
<dbReference type="Pfam" id="PF06080">
    <property type="entry name" value="DUF938"/>
    <property type="match status" value="1"/>
</dbReference>
<dbReference type="OrthoDB" id="10258744at2759"/>
<reference evidence="2" key="1">
    <citation type="submission" date="2021-04" db="EMBL/GenBank/DDBJ databases">
        <authorList>
            <consortium name="Molecular Ecology Group"/>
        </authorList>
    </citation>
    <scope>NUCLEOTIDE SEQUENCE</scope>
</reference>
<dbReference type="SUPFAM" id="SSF53335">
    <property type="entry name" value="S-adenosyl-L-methionine-dependent methyltransferases"/>
    <property type="match status" value="1"/>
</dbReference>